<name>A0A0N4XSW5_NIPBR</name>
<accession>A0A0N4XSW5</accession>
<evidence type="ECO:0000256" key="6">
    <source>
        <dbReference type="ARBA" id="ARBA00023136"/>
    </source>
</evidence>
<evidence type="ECO:0000256" key="4">
    <source>
        <dbReference type="ARBA" id="ARBA00022824"/>
    </source>
</evidence>
<protein>
    <submittedName>
        <fullName evidence="11">Dolichyl-diphosphooligosaccharide--protein glycosyltransferase subunit 2</fullName>
    </submittedName>
</protein>
<comment type="subcellular location">
    <subcellularLocation>
        <location evidence="1">Endoplasmic reticulum membrane</location>
        <topology evidence="1">Multi-pass membrane protein</topology>
    </subcellularLocation>
</comment>
<proteinExistence type="predicted"/>
<evidence type="ECO:0000313" key="10">
    <source>
        <dbReference type="Proteomes" id="UP000271162"/>
    </source>
</evidence>
<reference evidence="11" key="1">
    <citation type="submission" date="2017-02" db="UniProtKB">
        <authorList>
            <consortium name="WormBaseParasite"/>
        </authorList>
    </citation>
    <scope>IDENTIFICATION</scope>
</reference>
<dbReference type="GO" id="GO:0008250">
    <property type="term" value="C:oligosaccharyltransferase complex"/>
    <property type="evidence" value="ECO:0007669"/>
    <property type="project" value="InterPro"/>
</dbReference>
<gene>
    <name evidence="9" type="ORF">NBR_LOCUS5620</name>
</gene>
<evidence type="ECO:0000256" key="3">
    <source>
        <dbReference type="ARBA" id="ARBA00022729"/>
    </source>
</evidence>
<evidence type="ECO:0000256" key="1">
    <source>
        <dbReference type="ARBA" id="ARBA00004477"/>
    </source>
</evidence>
<dbReference type="InterPro" id="IPR056790">
    <property type="entry name" value="Ribophorin_II_C"/>
</dbReference>
<reference evidence="9 10" key="2">
    <citation type="submission" date="2018-11" db="EMBL/GenBank/DDBJ databases">
        <authorList>
            <consortium name="Pathogen Informatics"/>
        </authorList>
    </citation>
    <scope>NUCLEOTIDE SEQUENCE [LARGE SCALE GENOMIC DNA]</scope>
</reference>
<dbReference type="AlphaFoldDB" id="A0A0N4XSW5"/>
<keyword evidence="2 7" id="KW-0812">Transmembrane</keyword>
<evidence type="ECO:0000313" key="9">
    <source>
        <dbReference type="EMBL" id="VDL69209.1"/>
    </source>
</evidence>
<keyword evidence="5 7" id="KW-1133">Transmembrane helix</keyword>
<evidence type="ECO:0000256" key="2">
    <source>
        <dbReference type="ARBA" id="ARBA00022692"/>
    </source>
</evidence>
<evidence type="ECO:0000256" key="7">
    <source>
        <dbReference type="SAM" id="Phobius"/>
    </source>
</evidence>
<keyword evidence="4" id="KW-0256">Endoplasmic reticulum</keyword>
<evidence type="ECO:0000256" key="5">
    <source>
        <dbReference type="ARBA" id="ARBA00022989"/>
    </source>
</evidence>
<dbReference type="STRING" id="27835.A0A0N4XSW5"/>
<organism evidence="11">
    <name type="scientific">Nippostrongylus brasiliensis</name>
    <name type="common">Rat hookworm</name>
    <dbReference type="NCBI Taxonomy" id="27835"/>
    <lineage>
        <taxon>Eukaryota</taxon>
        <taxon>Metazoa</taxon>
        <taxon>Ecdysozoa</taxon>
        <taxon>Nematoda</taxon>
        <taxon>Chromadorea</taxon>
        <taxon>Rhabditida</taxon>
        <taxon>Rhabditina</taxon>
        <taxon>Rhabditomorpha</taxon>
        <taxon>Strongyloidea</taxon>
        <taxon>Heligmosomidae</taxon>
        <taxon>Nippostrongylus</taxon>
    </lineage>
</organism>
<dbReference type="PANTHER" id="PTHR12640:SF0">
    <property type="entry name" value="DOLICHYL-DIPHOSPHOOLIGOSACCHARIDE--PROTEIN GLYCOSYLTRANSFERASE SUBUNIT 2"/>
    <property type="match status" value="1"/>
</dbReference>
<feature type="domain" description="Ribophorin II C-terminal" evidence="8">
    <location>
        <begin position="2"/>
        <end position="59"/>
    </location>
</feature>
<evidence type="ECO:0000259" key="8">
    <source>
        <dbReference type="Pfam" id="PF25147"/>
    </source>
</evidence>
<dbReference type="UniPathway" id="UPA00378"/>
<feature type="transmembrane region" description="Helical" evidence="7">
    <location>
        <begin position="7"/>
        <end position="28"/>
    </location>
</feature>
<dbReference type="EMBL" id="UYSL01019751">
    <property type="protein sequence ID" value="VDL69209.1"/>
    <property type="molecule type" value="Genomic_DNA"/>
</dbReference>
<keyword evidence="10" id="KW-1185">Reference proteome</keyword>
<dbReference type="Pfam" id="PF25147">
    <property type="entry name" value="Ribophorin_II_C"/>
    <property type="match status" value="1"/>
</dbReference>
<sequence length="60" mass="6941">MPLSLWTVFFHCGLAALFVLYLVFWIQLNMFETLKYLAIIGGFTYLAGNRVLKAIAEKRK</sequence>
<keyword evidence="6 7" id="KW-0472">Membrane</keyword>
<keyword evidence="3" id="KW-0732">Signal</keyword>
<dbReference type="PANTHER" id="PTHR12640">
    <property type="entry name" value="RIBOPHORIN II"/>
    <property type="match status" value="1"/>
</dbReference>
<dbReference type="GO" id="GO:0006487">
    <property type="term" value="P:protein N-linked glycosylation"/>
    <property type="evidence" value="ECO:0007669"/>
    <property type="project" value="TreeGrafter"/>
</dbReference>
<dbReference type="WBParaSite" id="NBR_0000561901-mRNA-1">
    <property type="protein sequence ID" value="NBR_0000561901-mRNA-1"/>
    <property type="gene ID" value="NBR_0000561901"/>
</dbReference>
<dbReference type="Proteomes" id="UP000271162">
    <property type="component" value="Unassembled WGS sequence"/>
</dbReference>
<evidence type="ECO:0000313" key="11">
    <source>
        <dbReference type="WBParaSite" id="NBR_0000561901-mRNA-1"/>
    </source>
</evidence>
<dbReference type="InterPro" id="IPR008814">
    <property type="entry name" value="Swp1"/>
</dbReference>